<comment type="caution">
    <text evidence="3">The sequence shown here is derived from an EMBL/GenBank/DDBJ whole genome shotgun (WGS) entry which is preliminary data.</text>
</comment>
<organism evidence="3 4">
    <name type="scientific">Seminavis robusta</name>
    <dbReference type="NCBI Taxonomy" id="568900"/>
    <lineage>
        <taxon>Eukaryota</taxon>
        <taxon>Sar</taxon>
        <taxon>Stramenopiles</taxon>
        <taxon>Ochrophyta</taxon>
        <taxon>Bacillariophyta</taxon>
        <taxon>Bacillariophyceae</taxon>
        <taxon>Bacillariophycidae</taxon>
        <taxon>Naviculales</taxon>
        <taxon>Naviculaceae</taxon>
        <taxon>Seminavis</taxon>
    </lineage>
</organism>
<feature type="region of interest" description="Disordered" evidence="1">
    <location>
        <begin position="61"/>
        <end position="118"/>
    </location>
</feature>
<accession>A0A9N8DM87</accession>
<evidence type="ECO:0000256" key="1">
    <source>
        <dbReference type="SAM" id="MobiDB-lite"/>
    </source>
</evidence>
<name>A0A9N8DM87_9STRA</name>
<evidence type="ECO:0000313" key="4">
    <source>
        <dbReference type="Proteomes" id="UP001153069"/>
    </source>
</evidence>
<dbReference type="EMBL" id="CAICTM010000209">
    <property type="protein sequence ID" value="CAB9504846.1"/>
    <property type="molecule type" value="Genomic_DNA"/>
</dbReference>
<evidence type="ECO:0000256" key="2">
    <source>
        <dbReference type="SAM" id="Phobius"/>
    </source>
</evidence>
<keyword evidence="2" id="KW-1133">Transmembrane helix</keyword>
<keyword evidence="2" id="KW-0472">Membrane</keyword>
<dbReference type="OrthoDB" id="43171at2759"/>
<protein>
    <submittedName>
        <fullName evidence="3">Uncharacterized protein</fullName>
    </submittedName>
</protein>
<feature type="region of interest" description="Disordered" evidence="1">
    <location>
        <begin position="175"/>
        <end position="195"/>
    </location>
</feature>
<gene>
    <name evidence="3" type="ORF">SEMRO_210_G087770.1</name>
</gene>
<keyword evidence="4" id="KW-1185">Reference proteome</keyword>
<reference evidence="3" key="1">
    <citation type="submission" date="2020-06" db="EMBL/GenBank/DDBJ databases">
        <authorList>
            <consortium name="Plant Systems Biology data submission"/>
        </authorList>
    </citation>
    <scope>NUCLEOTIDE SEQUENCE</scope>
    <source>
        <strain evidence="3">D6</strain>
    </source>
</reference>
<dbReference type="Proteomes" id="UP001153069">
    <property type="component" value="Unassembled WGS sequence"/>
</dbReference>
<sequence>MVSVRRVASSNTLRSRRKSFCRNNERLVRGLEIALLVFLGVLSIKQFALLISSSTFASRRNSSTTNDAILPRSSDSTSTPSMSIHMSNLSSSSASSPASNTPLDSVGHPQDTSSSSSSMVTVLLDRLRTSRHTLESDLQKLYGPHYQDLFEPFDAQAKQRVGIGHHFLYKSPTQLSTDDQGFHRPTNSTTSSSSTGWNRLVRKLQIKLLHVLLQQDERRHLQQSQQQPPQSRITFSWVTTGNGQASGSGNLFHESYTSVLQSALAPIWQSVGMHFRARNHAISRLSSGDEYALCLPQLIGIDTQKQDVVFWDFEMTDEKDFWKLALFSHRMAHIQQSEMPALVAYHRLKEHTSLLAQLERKGMAVLGRDVTVQQTRQHAAIPDSTKLGNRALLSDHLKYLRCGKELEDGGPQVTKPGGAGVRKKLCRLYKFNTDVCPDRPHKYIWHPGWKFNALKGYTLALTMVELLQQALEQLAQHNQQQQTHMSNNDDWMQQHLKQLQQEELADAALFRAPTNIPTGVSSKWFHQEAEQQQVDGFLNTLFRQPAMCRTALLPSYSRFLDNKNKNMTLALVKKKKKNMVTTPYGDVYEQGVLFSKIKKYETDTTNQQNQQQTGGYRYAELERANDMVLVTEKADNYDCPQAPLAIDHQDAFMVTSAMGWRSLTIPAPTTTTNDNNNDNKGWLFMCLSVCDNSKCPTNDLHDRVCQKPFKKEENPTAMLRQYGTVEFQVNGIPVVDTSPLIHNKYSHLDNCRALHNNGTAYNYWQPDATGSYTLSARITGASKWSYLKISSVIAM</sequence>
<proteinExistence type="predicted"/>
<keyword evidence="2" id="KW-0812">Transmembrane</keyword>
<evidence type="ECO:0000313" key="3">
    <source>
        <dbReference type="EMBL" id="CAB9504846.1"/>
    </source>
</evidence>
<feature type="transmembrane region" description="Helical" evidence="2">
    <location>
        <begin position="27"/>
        <end position="51"/>
    </location>
</feature>
<dbReference type="AlphaFoldDB" id="A0A9N8DM87"/>
<feature type="compositionally biased region" description="Low complexity" evidence="1">
    <location>
        <begin position="73"/>
        <end position="100"/>
    </location>
</feature>